<dbReference type="Proteomes" id="UP000253664">
    <property type="component" value="Unassembled WGS sequence"/>
</dbReference>
<protein>
    <submittedName>
        <fullName evidence="1">Uncharacterized protein</fullName>
    </submittedName>
</protein>
<evidence type="ECO:0000313" key="1">
    <source>
        <dbReference type="EMBL" id="RCI11284.1"/>
    </source>
</evidence>
<proteinExistence type="predicted"/>
<name>A0A367LA48_9HYPO</name>
<comment type="caution">
    <text evidence="1">The sequence shown here is derived from an EMBL/GenBank/DDBJ whole genome shotgun (WGS) entry which is preliminary data.</text>
</comment>
<organism evidence="1 2">
    <name type="scientific">Ophiocordyceps polyrhachis-furcata BCC 54312</name>
    <dbReference type="NCBI Taxonomy" id="1330021"/>
    <lineage>
        <taxon>Eukaryota</taxon>
        <taxon>Fungi</taxon>
        <taxon>Dikarya</taxon>
        <taxon>Ascomycota</taxon>
        <taxon>Pezizomycotina</taxon>
        <taxon>Sordariomycetes</taxon>
        <taxon>Hypocreomycetidae</taxon>
        <taxon>Hypocreales</taxon>
        <taxon>Ophiocordycipitaceae</taxon>
        <taxon>Ophiocordyceps</taxon>
    </lineage>
</organism>
<reference evidence="1 2" key="1">
    <citation type="journal article" date="2015" name="BMC Genomics">
        <title>Insights from the genome of Ophiocordyceps polyrhachis-furcata to pathogenicity and host specificity in insect fungi.</title>
        <authorList>
            <person name="Wichadakul D."/>
            <person name="Kobmoo N."/>
            <person name="Ingsriswang S."/>
            <person name="Tangphatsornruang S."/>
            <person name="Chantasingh D."/>
            <person name="Luangsa-ard J.J."/>
            <person name="Eurwilaichitr L."/>
        </authorList>
    </citation>
    <scope>NUCLEOTIDE SEQUENCE [LARGE SCALE GENOMIC DNA]</scope>
    <source>
        <strain evidence="1 2">BCC 54312</strain>
    </source>
</reference>
<evidence type="ECO:0000313" key="2">
    <source>
        <dbReference type="Proteomes" id="UP000253664"/>
    </source>
</evidence>
<sequence>AKVAFFYEQGEEYAYNIGHFLDYFNSAKVAFFYEQGEEYAYNIGHFLDYFNSDAILRLEQQAIAQSSRLKRKPLPPGSLFDGDKILFLARNIPYDDYARAVTRIRSIAINIEAFRLKARSNAKGAPPTTRALPFNLLPAIRSSLMPAAKRYSLATQFKEIKRDINTAPLLFPILVNSTTFIDAQADYSYNCYAAISESLALLLLALFAGRPVILRVSSSLRLACARSR</sequence>
<gene>
    <name evidence="1" type="ORF">L249_7785</name>
</gene>
<keyword evidence="2" id="KW-1185">Reference proteome</keyword>
<accession>A0A367LA48</accession>
<feature type="non-terminal residue" evidence="1">
    <location>
        <position position="1"/>
    </location>
</feature>
<dbReference type="EMBL" id="LKCN02000010">
    <property type="protein sequence ID" value="RCI11284.1"/>
    <property type="molecule type" value="Genomic_DNA"/>
</dbReference>
<dbReference type="AlphaFoldDB" id="A0A367LA48"/>